<comment type="function">
    <text evidence="5">Catalyzes the phosphorylation of the 3'-hydroxyl group of dephosphocoenzyme A to form coenzyme A.</text>
</comment>
<gene>
    <name evidence="5" type="primary">coaE</name>
    <name evidence="7" type="ORF">BTO18_04515</name>
</gene>
<dbReference type="Pfam" id="PF01121">
    <property type="entry name" value="CoaE"/>
    <property type="match status" value="1"/>
</dbReference>
<evidence type="ECO:0000256" key="2">
    <source>
        <dbReference type="ARBA" id="ARBA00022741"/>
    </source>
</evidence>
<keyword evidence="5" id="KW-0808">Transferase</keyword>
<evidence type="ECO:0000256" key="3">
    <source>
        <dbReference type="ARBA" id="ARBA00022840"/>
    </source>
</evidence>
<feature type="binding site" evidence="5">
    <location>
        <begin position="10"/>
        <end position="15"/>
    </location>
    <ligand>
        <name>ATP</name>
        <dbReference type="ChEBI" id="CHEBI:30616"/>
    </ligand>
</feature>
<dbReference type="NCBIfam" id="TIGR00152">
    <property type="entry name" value="dephospho-CoA kinase"/>
    <property type="match status" value="1"/>
</dbReference>
<dbReference type="EMBL" id="MSCN01000001">
    <property type="protein sequence ID" value="PQJ78495.1"/>
    <property type="molecule type" value="Genomic_DNA"/>
</dbReference>
<comment type="catalytic activity">
    <reaction evidence="5">
        <text>3'-dephospho-CoA + ATP = ADP + CoA + H(+)</text>
        <dbReference type="Rhea" id="RHEA:18245"/>
        <dbReference type="ChEBI" id="CHEBI:15378"/>
        <dbReference type="ChEBI" id="CHEBI:30616"/>
        <dbReference type="ChEBI" id="CHEBI:57287"/>
        <dbReference type="ChEBI" id="CHEBI:57328"/>
        <dbReference type="ChEBI" id="CHEBI:456216"/>
        <dbReference type="EC" id="2.7.1.24"/>
    </reaction>
</comment>
<keyword evidence="2 5" id="KW-0547">Nucleotide-binding</keyword>
<dbReference type="GO" id="GO:0005524">
    <property type="term" value="F:ATP binding"/>
    <property type="evidence" value="ECO:0007669"/>
    <property type="project" value="UniProtKB-UniRule"/>
</dbReference>
<organism evidence="7 8">
    <name type="scientific">Polaribacter porphyrae</name>
    <dbReference type="NCBI Taxonomy" id="1137780"/>
    <lineage>
        <taxon>Bacteria</taxon>
        <taxon>Pseudomonadati</taxon>
        <taxon>Bacteroidota</taxon>
        <taxon>Flavobacteriia</taxon>
        <taxon>Flavobacteriales</taxon>
        <taxon>Flavobacteriaceae</taxon>
    </lineage>
</organism>
<name>A0A2S7WLK2_9FLAO</name>
<keyword evidence="8" id="KW-1185">Reference proteome</keyword>
<dbReference type="Gene3D" id="3.40.50.300">
    <property type="entry name" value="P-loop containing nucleotide triphosphate hydrolases"/>
    <property type="match status" value="1"/>
</dbReference>
<keyword evidence="5 7" id="KW-0418">Kinase</keyword>
<dbReference type="PANTHER" id="PTHR10695:SF46">
    <property type="entry name" value="BIFUNCTIONAL COENZYME A SYNTHASE-RELATED"/>
    <property type="match status" value="1"/>
</dbReference>
<dbReference type="RefSeq" id="WP_105015086.1">
    <property type="nucleotide sequence ID" value="NZ_MSCN01000001.1"/>
</dbReference>
<sequence>MIIGLTGGIGSGKSTIVKIFSNYKNIAVYIADVEAKKLMNSSSFIKEKLIYLFGNESYKEGKLNRDFISNIVFNDKNKLKELNAIVHPEVRNHFKNFVANNKNKTYIIYESAILFESKTNQFCDFVITVYLDLETRINRIVARDNTTKEKVLTRINNQWKEEKKLLQSNYIIYNKELEYSKVKVNKIHNILTKKKVFF</sequence>
<dbReference type="SUPFAM" id="SSF52540">
    <property type="entry name" value="P-loop containing nucleoside triphosphate hydrolases"/>
    <property type="match status" value="1"/>
</dbReference>
<reference evidence="7 8" key="1">
    <citation type="submission" date="2016-12" db="EMBL/GenBank/DDBJ databases">
        <title>Trade-off between light-utilization and light-protection in marine flavobacteria.</title>
        <authorList>
            <person name="Kumagai Y."/>
            <person name="Yoshizawa S."/>
            <person name="Kogure K."/>
            <person name="Iwasaki W."/>
        </authorList>
    </citation>
    <scope>NUCLEOTIDE SEQUENCE [LARGE SCALE GENOMIC DNA]</scope>
    <source>
        <strain evidence="7 8">NBRC 108759</strain>
    </source>
</reference>
<keyword evidence="3 5" id="KW-0067">ATP-binding</keyword>
<dbReference type="GO" id="GO:0015937">
    <property type="term" value="P:coenzyme A biosynthetic process"/>
    <property type="evidence" value="ECO:0007669"/>
    <property type="project" value="UniProtKB-UniRule"/>
</dbReference>
<keyword evidence="5" id="KW-0963">Cytoplasm</keyword>
<dbReference type="CDD" id="cd02022">
    <property type="entry name" value="DPCK"/>
    <property type="match status" value="1"/>
</dbReference>
<dbReference type="EC" id="2.7.1.24" evidence="5 6"/>
<comment type="caution">
    <text evidence="7">The sequence shown here is derived from an EMBL/GenBank/DDBJ whole genome shotgun (WGS) entry which is preliminary data.</text>
</comment>
<evidence type="ECO:0000256" key="5">
    <source>
        <dbReference type="HAMAP-Rule" id="MF_00376"/>
    </source>
</evidence>
<accession>A0A2S7WLK2</accession>
<protein>
    <recommendedName>
        <fullName evidence="5 6">Dephospho-CoA kinase</fullName>
        <ecNumber evidence="5 6">2.7.1.24</ecNumber>
    </recommendedName>
    <alternativeName>
        <fullName evidence="5">Dephosphocoenzyme A kinase</fullName>
    </alternativeName>
</protein>
<proteinExistence type="inferred from homology"/>
<dbReference type="Proteomes" id="UP000238882">
    <property type="component" value="Unassembled WGS sequence"/>
</dbReference>
<evidence type="ECO:0000313" key="7">
    <source>
        <dbReference type="EMBL" id="PQJ78495.1"/>
    </source>
</evidence>
<dbReference type="GO" id="GO:0004140">
    <property type="term" value="F:dephospho-CoA kinase activity"/>
    <property type="evidence" value="ECO:0007669"/>
    <property type="project" value="UniProtKB-UniRule"/>
</dbReference>
<evidence type="ECO:0000313" key="8">
    <source>
        <dbReference type="Proteomes" id="UP000238882"/>
    </source>
</evidence>
<evidence type="ECO:0000256" key="1">
    <source>
        <dbReference type="ARBA" id="ARBA00009018"/>
    </source>
</evidence>
<dbReference type="InterPro" id="IPR027417">
    <property type="entry name" value="P-loop_NTPase"/>
</dbReference>
<dbReference type="PANTHER" id="PTHR10695">
    <property type="entry name" value="DEPHOSPHO-COA KINASE-RELATED"/>
    <property type="match status" value="1"/>
</dbReference>
<dbReference type="AlphaFoldDB" id="A0A2S7WLK2"/>
<evidence type="ECO:0000256" key="4">
    <source>
        <dbReference type="ARBA" id="ARBA00022993"/>
    </source>
</evidence>
<dbReference type="PROSITE" id="PS51219">
    <property type="entry name" value="DPCK"/>
    <property type="match status" value="1"/>
</dbReference>
<comment type="pathway">
    <text evidence="5">Cofactor biosynthesis; coenzyme A biosynthesis; CoA from (R)-pantothenate: step 5/5.</text>
</comment>
<dbReference type="HAMAP" id="MF_00376">
    <property type="entry name" value="Dephospho_CoA_kinase"/>
    <property type="match status" value="1"/>
</dbReference>
<dbReference type="InterPro" id="IPR001977">
    <property type="entry name" value="Depp_CoAkinase"/>
</dbReference>
<dbReference type="UniPathway" id="UPA00241">
    <property type="reaction ID" value="UER00356"/>
</dbReference>
<comment type="subcellular location">
    <subcellularLocation>
        <location evidence="5">Cytoplasm</location>
    </subcellularLocation>
</comment>
<comment type="similarity">
    <text evidence="1 5">Belongs to the CoaE family.</text>
</comment>
<evidence type="ECO:0000256" key="6">
    <source>
        <dbReference type="NCBIfam" id="TIGR00152"/>
    </source>
</evidence>
<dbReference type="OrthoDB" id="9812943at2"/>
<dbReference type="GO" id="GO:0005737">
    <property type="term" value="C:cytoplasm"/>
    <property type="evidence" value="ECO:0007669"/>
    <property type="project" value="UniProtKB-SubCell"/>
</dbReference>
<keyword evidence="4 5" id="KW-0173">Coenzyme A biosynthesis</keyword>